<keyword evidence="4" id="KW-1185">Reference proteome</keyword>
<organism evidence="3 4">
    <name type="scientific">Characodon lateralis</name>
    <dbReference type="NCBI Taxonomy" id="208331"/>
    <lineage>
        <taxon>Eukaryota</taxon>
        <taxon>Metazoa</taxon>
        <taxon>Chordata</taxon>
        <taxon>Craniata</taxon>
        <taxon>Vertebrata</taxon>
        <taxon>Euteleostomi</taxon>
        <taxon>Actinopterygii</taxon>
        <taxon>Neopterygii</taxon>
        <taxon>Teleostei</taxon>
        <taxon>Neoteleostei</taxon>
        <taxon>Acanthomorphata</taxon>
        <taxon>Ovalentaria</taxon>
        <taxon>Atherinomorphae</taxon>
        <taxon>Cyprinodontiformes</taxon>
        <taxon>Goodeidae</taxon>
        <taxon>Characodon</taxon>
    </lineage>
</organism>
<dbReference type="Proteomes" id="UP001352852">
    <property type="component" value="Unassembled WGS sequence"/>
</dbReference>
<dbReference type="EMBL" id="JAHUTJ010079298">
    <property type="protein sequence ID" value="MED6295457.1"/>
    <property type="molecule type" value="Genomic_DNA"/>
</dbReference>
<protein>
    <submittedName>
        <fullName evidence="3">Uncharacterized protein</fullName>
    </submittedName>
</protein>
<dbReference type="PANTHER" id="PTHR46881:SF2">
    <property type="entry name" value="PALMDELPHIN ISOFORM X1"/>
    <property type="match status" value="1"/>
</dbReference>
<dbReference type="PANTHER" id="PTHR46881">
    <property type="entry name" value="PALMDELPHIN"/>
    <property type="match status" value="1"/>
</dbReference>
<comment type="caution">
    <text evidence="3">The sequence shown here is derived from an EMBL/GenBank/DDBJ whole genome shotgun (WGS) entry which is preliminary data.</text>
</comment>
<dbReference type="InterPro" id="IPR004965">
    <property type="entry name" value="Paralemmin"/>
</dbReference>
<feature type="compositionally biased region" description="Low complexity" evidence="2">
    <location>
        <begin position="17"/>
        <end position="30"/>
    </location>
</feature>
<dbReference type="Pfam" id="PF03285">
    <property type="entry name" value="Paralemmin"/>
    <property type="match status" value="1"/>
</dbReference>
<proteinExistence type="predicted"/>
<keyword evidence="1" id="KW-0175">Coiled coil</keyword>
<reference evidence="3 4" key="1">
    <citation type="submission" date="2021-06" db="EMBL/GenBank/DDBJ databases">
        <authorList>
            <person name="Palmer J.M."/>
        </authorList>
    </citation>
    <scope>NUCLEOTIDE SEQUENCE [LARGE SCALE GENOMIC DNA]</scope>
    <source>
        <strain evidence="3 4">CL_MEX2019</strain>
        <tissue evidence="3">Muscle</tissue>
    </source>
</reference>
<evidence type="ECO:0000256" key="1">
    <source>
        <dbReference type="ARBA" id="ARBA00023054"/>
    </source>
</evidence>
<evidence type="ECO:0000256" key="2">
    <source>
        <dbReference type="SAM" id="MobiDB-lite"/>
    </source>
</evidence>
<accession>A0ABU7F7S1</accession>
<evidence type="ECO:0000313" key="4">
    <source>
        <dbReference type="Proteomes" id="UP001352852"/>
    </source>
</evidence>
<evidence type="ECO:0000313" key="3">
    <source>
        <dbReference type="EMBL" id="MED6295457.1"/>
    </source>
</evidence>
<name>A0ABU7F7S1_9TELE</name>
<feature type="region of interest" description="Disordered" evidence="2">
    <location>
        <begin position="1"/>
        <end position="30"/>
    </location>
</feature>
<sequence length="84" mass="9901">MDGLSQQSEEEQEAMRLQAQDEQQQSDQLQSNILRIEKEIEELEQKELSISFNEEIVLKRLKEVERTPEDIIKMLMAVGRKDLL</sequence>
<gene>
    <name evidence="3" type="ORF">CHARACLAT_032096</name>
</gene>